<name>A0ABW9RSQ7_9BACT</name>
<feature type="domain" description="LysM" evidence="2">
    <location>
        <begin position="110"/>
        <end position="165"/>
    </location>
</feature>
<gene>
    <name evidence="3" type="ORF">E1163_19740</name>
</gene>
<evidence type="ECO:0000256" key="1">
    <source>
        <dbReference type="SAM" id="MobiDB-lite"/>
    </source>
</evidence>
<dbReference type="InterPro" id="IPR036779">
    <property type="entry name" value="LysM_dom_sf"/>
</dbReference>
<accession>A0ABW9RSQ7</accession>
<keyword evidence="4" id="KW-1185">Reference proteome</keyword>
<feature type="region of interest" description="Disordered" evidence="1">
    <location>
        <begin position="175"/>
        <end position="200"/>
    </location>
</feature>
<comment type="caution">
    <text evidence="3">The sequence shown here is derived from an EMBL/GenBank/DDBJ whole genome shotgun (WGS) entry which is preliminary data.</text>
</comment>
<dbReference type="EMBL" id="SMLW01000617">
    <property type="protein sequence ID" value="MTI27197.1"/>
    <property type="molecule type" value="Genomic_DNA"/>
</dbReference>
<dbReference type="Proteomes" id="UP000798808">
    <property type="component" value="Unassembled WGS sequence"/>
</dbReference>
<feature type="region of interest" description="Disordered" evidence="1">
    <location>
        <begin position="95"/>
        <end position="115"/>
    </location>
</feature>
<evidence type="ECO:0000313" key="3">
    <source>
        <dbReference type="EMBL" id="MTI27197.1"/>
    </source>
</evidence>
<dbReference type="Pfam" id="PF01476">
    <property type="entry name" value="LysM"/>
    <property type="match status" value="1"/>
</dbReference>
<feature type="compositionally biased region" description="Basic and acidic residues" evidence="1">
    <location>
        <begin position="95"/>
        <end position="104"/>
    </location>
</feature>
<dbReference type="InterPro" id="IPR018392">
    <property type="entry name" value="LysM"/>
</dbReference>
<proteinExistence type="predicted"/>
<evidence type="ECO:0000313" key="4">
    <source>
        <dbReference type="Proteomes" id="UP000798808"/>
    </source>
</evidence>
<organism evidence="3 4">
    <name type="scientific">Fulvivirga kasyanovii</name>
    <dbReference type="NCBI Taxonomy" id="396812"/>
    <lineage>
        <taxon>Bacteria</taxon>
        <taxon>Pseudomonadati</taxon>
        <taxon>Bacteroidota</taxon>
        <taxon>Cytophagia</taxon>
        <taxon>Cytophagales</taxon>
        <taxon>Fulvivirgaceae</taxon>
        <taxon>Fulvivirga</taxon>
    </lineage>
</organism>
<protein>
    <submittedName>
        <fullName evidence="3">LysM domain-containing protein</fullName>
    </submittedName>
</protein>
<feature type="region of interest" description="Disordered" evidence="1">
    <location>
        <begin position="1"/>
        <end position="61"/>
    </location>
</feature>
<sequence length="200" mass="21765">MFEEKTPSPGAAQPHPLDVSLESTGALPESQPFFDPFAPQWDDEVNQRIRPRPKGSVPPFKSMYKNMPSIYEMTMPGMISKIDLNKVPGLLRIRDRDKPKEKLKTAPPAASHTTVPGDTLAALALKYKVSEDALREANADKVKKFKRNNGQGHLEGFDIGVELAIPSGEAIPVKTTTAPVADTQPAMETKAEKGGMASTE</sequence>
<dbReference type="CDD" id="cd00118">
    <property type="entry name" value="LysM"/>
    <property type="match status" value="1"/>
</dbReference>
<dbReference type="PROSITE" id="PS51782">
    <property type="entry name" value="LYSM"/>
    <property type="match status" value="1"/>
</dbReference>
<feature type="non-terminal residue" evidence="3">
    <location>
        <position position="200"/>
    </location>
</feature>
<dbReference type="Gene3D" id="3.10.350.10">
    <property type="entry name" value="LysM domain"/>
    <property type="match status" value="1"/>
</dbReference>
<evidence type="ECO:0000259" key="2">
    <source>
        <dbReference type="PROSITE" id="PS51782"/>
    </source>
</evidence>
<dbReference type="RefSeq" id="WP_155174201.1">
    <property type="nucleotide sequence ID" value="NZ_SMLW01000617.1"/>
</dbReference>
<reference evidence="3 4" key="1">
    <citation type="submission" date="2019-02" db="EMBL/GenBank/DDBJ databases">
        <authorList>
            <person name="Goldberg S.R."/>
            <person name="Haltli B.A."/>
            <person name="Correa H."/>
            <person name="Russell K.G."/>
        </authorList>
    </citation>
    <scope>NUCLEOTIDE SEQUENCE [LARGE SCALE GENOMIC DNA]</scope>
    <source>
        <strain evidence="3 4">JCM 16186</strain>
    </source>
</reference>